<protein>
    <submittedName>
        <fullName evidence="2">Flagellar protein FlaF</fullName>
    </submittedName>
</protein>
<dbReference type="RefSeq" id="WP_010902675.1">
    <property type="nucleotide sequence ID" value="NZ_JACHGX010000005.1"/>
</dbReference>
<organism evidence="2 3">
    <name type="scientific">Halobacterium salinarum</name>
    <name type="common">Halobacterium halobium</name>
    <dbReference type="NCBI Taxonomy" id="2242"/>
    <lineage>
        <taxon>Archaea</taxon>
        <taxon>Methanobacteriati</taxon>
        <taxon>Methanobacteriota</taxon>
        <taxon>Stenosarchaea group</taxon>
        <taxon>Halobacteria</taxon>
        <taxon>Halobacteriales</taxon>
        <taxon>Halobacteriaceae</taxon>
        <taxon>Halobacterium</taxon>
    </lineage>
</organism>
<reference evidence="2" key="1">
    <citation type="submission" date="2020-08" db="EMBL/GenBank/DDBJ databases">
        <title>Genomic Encyclopedia of Type Strains, Phase IV (KMG-IV): sequencing the most valuable type-strain genomes for metagenomic binning, comparative biology and taxonomic classification.</title>
        <authorList>
            <person name="Goeker M."/>
        </authorList>
    </citation>
    <scope>NUCLEOTIDE SEQUENCE</scope>
    <source>
        <strain evidence="2">DSM 669</strain>
    </source>
</reference>
<keyword evidence="1" id="KW-1133">Transmembrane helix</keyword>
<evidence type="ECO:0000313" key="3">
    <source>
        <dbReference type="Proteomes" id="UP000642919"/>
    </source>
</evidence>
<gene>
    <name evidence="2" type="ORF">HNR49_001872</name>
</gene>
<evidence type="ECO:0000256" key="1">
    <source>
        <dbReference type="SAM" id="Phobius"/>
    </source>
</evidence>
<dbReference type="SMR" id="A0A841HDY7"/>
<dbReference type="Proteomes" id="UP000642919">
    <property type="component" value="Unassembled WGS sequence"/>
</dbReference>
<accession>A0A841HDY7</accession>
<keyword evidence="1" id="KW-0472">Membrane</keyword>
<keyword evidence="2" id="KW-0969">Cilium</keyword>
<name>A0A841HDY7_HALSI</name>
<keyword evidence="1" id="KW-0812">Transmembrane</keyword>
<feature type="transmembrane region" description="Helical" evidence="1">
    <location>
        <begin position="6"/>
        <end position="27"/>
    </location>
</feature>
<keyword evidence="2" id="KW-0966">Cell projection</keyword>
<comment type="caution">
    <text evidence="2">The sequence shown here is derived from an EMBL/GenBank/DDBJ whole genome shotgun (WGS) entry which is preliminary data.</text>
</comment>
<dbReference type="EMBL" id="JACHGX010000005">
    <property type="protein sequence ID" value="MBB6090492.1"/>
    <property type="molecule type" value="Genomic_DNA"/>
</dbReference>
<evidence type="ECO:0000313" key="2">
    <source>
        <dbReference type="EMBL" id="MBB6090492.1"/>
    </source>
</evidence>
<sequence length="145" mass="15028">MGFSVSGSAAILFIAAFVSVGILYSAAFNGFERVQDANNARNDRVLTAKNTVVEVANTTYDSVNDTVTVNATNNGSTTLSVSQTDVLVDGEYVTDSAYVSSSVDGNSQTDLWLPGETYSVTVPTGSAPTRVKVVTGTGVTATEVV</sequence>
<keyword evidence="2" id="KW-0282">Flagellum</keyword>
<dbReference type="PANTHER" id="PTHR42200:SF2">
    <property type="entry name" value="ARCHAEAL FLAGELLA-RELATED PROTEIN F"/>
    <property type="match status" value="1"/>
</dbReference>
<dbReference type="Pfam" id="PF01917">
    <property type="entry name" value="Flagellin_arch-type"/>
    <property type="match status" value="1"/>
</dbReference>
<dbReference type="GO" id="GO:0005198">
    <property type="term" value="F:structural molecule activity"/>
    <property type="evidence" value="ECO:0007669"/>
    <property type="project" value="InterPro"/>
</dbReference>
<dbReference type="OMA" id="IWASQER"/>
<dbReference type="InterPro" id="IPR002774">
    <property type="entry name" value="Flagellin_arc-type"/>
</dbReference>
<dbReference type="AlphaFoldDB" id="A0A841HDY7"/>
<dbReference type="GO" id="GO:0097588">
    <property type="term" value="P:archaeal or bacterial-type flagellum-dependent cell motility"/>
    <property type="evidence" value="ECO:0007669"/>
    <property type="project" value="InterPro"/>
</dbReference>
<dbReference type="PANTHER" id="PTHR42200">
    <property type="entry name" value="ARCHAEAL FLAGELLA-RELATED PROTEIN F-RELATED"/>
    <property type="match status" value="1"/>
</dbReference>
<proteinExistence type="predicted"/>
<dbReference type="GeneID" id="68693761"/>